<accession>A0A9D1NF87</accession>
<evidence type="ECO:0000313" key="9">
    <source>
        <dbReference type="EMBL" id="HIV01594.1"/>
    </source>
</evidence>
<evidence type="ECO:0000256" key="1">
    <source>
        <dbReference type="ARBA" id="ARBA00004651"/>
    </source>
</evidence>
<keyword evidence="5 6" id="KW-0472">Membrane</keyword>
<dbReference type="InterPro" id="IPR052159">
    <property type="entry name" value="Competence_DNA_uptake"/>
</dbReference>
<evidence type="ECO:0000256" key="6">
    <source>
        <dbReference type="SAM" id="Phobius"/>
    </source>
</evidence>
<dbReference type="Proteomes" id="UP000886861">
    <property type="component" value="Unassembled WGS sequence"/>
</dbReference>
<dbReference type="EMBL" id="DVOJ01000013">
    <property type="protein sequence ID" value="HIV01594.1"/>
    <property type="molecule type" value="Genomic_DNA"/>
</dbReference>
<evidence type="ECO:0000256" key="3">
    <source>
        <dbReference type="ARBA" id="ARBA00022692"/>
    </source>
</evidence>
<dbReference type="PANTHER" id="PTHR30619">
    <property type="entry name" value="DNA INTERNALIZATION/COMPETENCE PROTEIN COMEC/REC2"/>
    <property type="match status" value="1"/>
</dbReference>
<feature type="transmembrane region" description="Helical" evidence="6">
    <location>
        <begin position="329"/>
        <end position="347"/>
    </location>
</feature>
<dbReference type="AlphaFoldDB" id="A0A9D1NF87"/>
<comment type="caution">
    <text evidence="9">The sequence shown here is derived from an EMBL/GenBank/DDBJ whole genome shotgun (WGS) entry which is preliminary data.</text>
</comment>
<feature type="transmembrane region" description="Helical" evidence="6">
    <location>
        <begin position="454"/>
        <end position="472"/>
    </location>
</feature>
<protein>
    <submittedName>
        <fullName evidence="9">ComEC/Rec2 family competence protein</fullName>
    </submittedName>
</protein>
<evidence type="ECO:0000259" key="7">
    <source>
        <dbReference type="Pfam" id="PF03772"/>
    </source>
</evidence>
<feature type="transmembrane region" description="Helical" evidence="6">
    <location>
        <begin position="420"/>
        <end position="442"/>
    </location>
</feature>
<reference evidence="9" key="2">
    <citation type="journal article" date="2021" name="PeerJ">
        <title>Extensive microbial diversity within the chicken gut microbiome revealed by metagenomics and culture.</title>
        <authorList>
            <person name="Gilroy R."/>
            <person name="Ravi A."/>
            <person name="Getino M."/>
            <person name="Pursley I."/>
            <person name="Horton D.L."/>
            <person name="Alikhan N.F."/>
            <person name="Baker D."/>
            <person name="Gharbi K."/>
            <person name="Hall N."/>
            <person name="Watson M."/>
            <person name="Adriaenssens E.M."/>
            <person name="Foster-Nyarko E."/>
            <person name="Jarju S."/>
            <person name="Secka A."/>
            <person name="Antonio M."/>
            <person name="Oren A."/>
            <person name="Chaudhuri R.R."/>
            <person name="La Ragione R."/>
            <person name="Hildebrand F."/>
            <person name="Pallen M.J."/>
        </authorList>
    </citation>
    <scope>NUCLEOTIDE SEQUENCE</scope>
    <source>
        <strain evidence="9">CHK186-9395</strain>
    </source>
</reference>
<keyword evidence="2" id="KW-1003">Cell membrane</keyword>
<dbReference type="NCBIfam" id="TIGR00360">
    <property type="entry name" value="ComEC_N-term"/>
    <property type="match status" value="1"/>
</dbReference>
<feature type="domain" description="DUF4131" evidence="8">
    <location>
        <begin position="35"/>
        <end position="143"/>
    </location>
</feature>
<feature type="transmembrane region" description="Helical" evidence="6">
    <location>
        <begin position="6"/>
        <end position="24"/>
    </location>
</feature>
<keyword evidence="4 6" id="KW-1133">Transmembrane helix</keyword>
<feature type="transmembrane region" description="Helical" evidence="6">
    <location>
        <begin position="31"/>
        <end position="50"/>
    </location>
</feature>
<feature type="domain" description="ComEC/Rec2-related protein" evidence="7">
    <location>
        <begin position="210"/>
        <end position="467"/>
    </location>
</feature>
<evidence type="ECO:0000259" key="8">
    <source>
        <dbReference type="Pfam" id="PF13567"/>
    </source>
</evidence>
<reference evidence="9" key="1">
    <citation type="submission" date="2020-10" db="EMBL/GenBank/DDBJ databases">
        <authorList>
            <person name="Gilroy R."/>
        </authorList>
    </citation>
    <scope>NUCLEOTIDE SEQUENCE</scope>
    <source>
        <strain evidence="9">CHK186-9395</strain>
    </source>
</reference>
<feature type="transmembrane region" description="Helical" evidence="6">
    <location>
        <begin position="56"/>
        <end position="74"/>
    </location>
</feature>
<dbReference type="InterPro" id="IPR004477">
    <property type="entry name" value="ComEC_N"/>
</dbReference>
<evidence type="ECO:0000256" key="5">
    <source>
        <dbReference type="ARBA" id="ARBA00023136"/>
    </source>
</evidence>
<feature type="transmembrane region" description="Helical" evidence="6">
    <location>
        <begin position="233"/>
        <end position="252"/>
    </location>
</feature>
<feature type="transmembrane region" description="Helical" evidence="6">
    <location>
        <begin position="305"/>
        <end position="323"/>
    </location>
</feature>
<evidence type="ECO:0000256" key="2">
    <source>
        <dbReference type="ARBA" id="ARBA00022475"/>
    </source>
</evidence>
<name>A0A9D1NF87_9FIRM</name>
<organism evidence="9 10">
    <name type="scientific">Candidatus Caccopulliclostridium gallistercoris</name>
    <dbReference type="NCBI Taxonomy" id="2840719"/>
    <lineage>
        <taxon>Bacteria</taxon>
        <taxon>Bacillati</taxon>
        <taxon>Bacillota</taxon>
        <taxon>Clostridia</taxon>
        <taxon>Candidatus Caccopulliclostridium</taxon>
    </lineage>
</organism>
<feature type="transmembrane region" description="Helical" evidence="6">
    <location>
        <begin position="479"/>
        <end position="496"/>
    </location>
</feature>
<dbReference type="Pfam" id="PF13567">
    <property type="entry name" value="DUF4131"/>
    <property type="match status" value="1"/>
</dbReference>
<dbReference type="Pfam" id="PF03772">
    <property type="entry name" value="Competence"/>
    <property type="match status" value="1"/>
</dbReference>
<dbReference type="InterPro" id="IPR025405">
    <property type="entry name" value="DUF4131"/>
</dbReference>
<feature type="transmembrane region" description="Helical" evidence="6">
    <location>
        <begin position="264"/>
        <end position="284"/>
    </location>
</feature>
<evidence type="ECO:0000256" key="4">
    <source>
        <dbReference type="ARBA" id="ARBA00022989"/>
    </source>
</evidence>
<keyword evidence="3 6" id="KW-0812">Transmembrane</keyword>
<sequence length="678" mass="75864">MKSVLNFRPIFFAFISLALGTRFARDIFDGNAITISFFALFLCLIIFFSIYKKKFISLIIVCVCFSLGLGLFAIDYNKFSPNSYDSKVTVVGRVSDEVYGSGGTLLTDVSINGEKTGNMYVYITSTEENLSIGDYITFSSYVETNKLSEFGEINTYYYNNNQYYFAYASLSKEDVTEGNPSLSESFMLAVKNGLEENMSEEGAKLAFSVLFGDRSELSDETTENFSASGLTHLLAVSGMNVGFLAGILYLFFTKLKFKPWLKFLLTAIILILYCYLCGFGASITRATLMSLVFLSAGLFGKRYDILNSLSIAGIIILFLRPLMVFDLGFLLSFFCVFSIALFANPLTRVFQRIKIPRTLATAMALTICAQIGILPFMANYFGSITIFSLLANLICIPIFEIAYCIIFSCLILLPIPYVNIILFIPDVMLTFIIIVANLVASLNIGIISLFEIDYISVIVFYLAFFVLSGFVMLNFKAKLSVCVTLLCLSFCYTAIINQPTIVNTLSFTLLEGRYENSAVVTLPNNTVLYLGALTNEGEKFLKYKKYNLDYFIYNEDLALNDSFNITADTSFNDIDIKLFKYDGVTYAALISYNGLSIFYAYDQTPEQNQILDIAYELLPNNVLVLCDTEGYGYAENIDSAYYACEYGVDLENSYSTGEYGSFTMTFDGNKLSEIRSLI</sequence>
<dbReference type="GO" id="GO:0005886">
    <property type="term" value="C:plasma membrane"/>
    <property type="evidence" value="ECO:0007669"/>
    <property type="project" value="UniProtKB-SubCell"/>
</dbReference>
<dbReference type="PANTHER" id="PTHR30619:SF1">
    <property type="entry name" value="RECOMBINATION PROTEIN 2"/>
    <property type="match status" value="1"/>
</dbReference>
<comment type="subcellular location">
    <subcellularLocation>
        <location evidence="1">Cell membrane</location>
        <topology evidence="1">Multi-pass membrane protein</topology>
    </subcellularLocation>
</comment>
<evidence type="ECO:0000313" key="10">
    <source>
        <dbReference type="Proteomes" id="UP000886861"/>
    </source>
</evidence>
<proteinExistence type="predicted"/>
<feature type="transmembrane region" description="Helical" evidence="6">
    <location>
        <begin position="384"/>
        <end position="413"/>
    </location>
</feature>
<gene>
    <name evidence="9" type="ORF">IAA62_03470</name>
</gene>